<accession>A0A3S8V377</accession>
<dbReference type="PROSITE" id="PS00088">
    <property type="entry name" value="SOD_MN"/>
    <property type="match status" value="1"/>
</dbReference>
<dbReference type="Gene3D" id="3.55.40.20">
    <property type="entry name" value="Iron/manganese superoxide dismutase, C-terminal domain"/>
    <property type="match status" value="1"/>
</dbReference>
<evidence type="ECO:0000256" key="3">
    <source>
        <dbReference type="ARBA" id="ARBA00011738"/>
    </source>
</evidence>
<dbReference type="GO" id="GO:0046872">
    <property type="term" value="F:metal ion binding"/>
    <property type="evidence" value="ECO:0007669"/>
    <property type="project" value="UniProtKB-KW"/>
</dbReference>
<feature type="binding site" evidence="7">
    <location>
        <position position="36"/>
    </location>
    <ligand>
        <name>Mn(2+)</name>
        <dbReference type="ChEBI" id="CHEBI:29035"/>
    </ligand>
</feature>
<dbReference type="Pfam" id="PF02777">
    <property type="entry name" value="Sod_Fe_C"/>
    <property type="match status" value="1"/>
</dbReference>
<proteinExistence type="evidence at transcript level"/>
<dbReference type="InterPro" id="IPR036314">
    <property type="entry name" value="SOD_C_sf"/>
</dbReference>
<evidence type="ECO:0000256" key="6">
    <source>
        <dbReference type="ARBA" id="ARBA00023004"/>
    </source>
</evidence>
<dbReference type="FunFam" id="1.10.287.990:FF:000002">
    <property type="entry name" value="Superoxide dismutase"/>
    <property type="match status" value="1"/>
</dbReference>
<dbReference type="SUPFAM" id="SSF46609">
    <property type="entry name" value="Fe,Mn superoxide dismutase (SOD), N-terminal domain"/>
    <property type="match status" value="1"/>
</dbReference>
<feature type="domain" description="Manganese/iron superoxide dismutase C-terminal" evidence="10">
    <location>
        <begin position="99"/>
        <end position="199"/>
    </location>
</feature>
<comment type="subunit">
    <text evidence="3">Homodimer.</text>
</comment>
<feature type="binding site" evidence="7">
    <location>
        <position position="167"/>
    </location>
    <ligand>
        <name>Mn(2+)</name>
        <dbReference type="ChEBI" id="CHEBI:29035"/>
    </ligand>
</feature>
<evidence type="ECO:0000256" key="1">
    <source>
        <dbReference type="ARBA" id="ARBA00001962"/>
    </source>
</evidence>
<organism evidence="12">
    <name type="scientific">Nephromyces sp. MMRI</name>
    <dbReference type="NCBI Taxonomy" id="2496275"/>
    <lineage>
        <taxon>Eukaryota</taxon>
        <taxon>Sar</taxon>
        <taxon>Alveolata</taxon>
        <taxon>Apicomplexa</taxon>
        <taxon>Aconoidasida</taxon>
        <taxon>Nephromycida</taxon>
        <taxon>Nephromyces</taxon>
    </lineage>
</organism>
<dbReference type="Gene3D" id="1.10.287.990">
    <property type="entry name" value="Fe,Mn superoxide dismutase (SOD) domain"/>
    <property type="match status" value="1"/>
</dbReference>
<reference evidence="12" key="1">
    <citation type="journal article" date="2018" name="Genome Biol. Evol.">
        <title>Nephromyces encodes a urate metabolism pathway and predicted peroxisomes, demonstrating these are not ancient losses of apicomplexans.</title>
        <authorList>
            <person name="Paight C."/>
            <person name="Slamovits C.H."/>
            <person name="Saffo M.B."/>
            <person name="Lane C.E."/>
        </authorList>
    </citation>
    <scope>NUCLEOTIDE SEQUENCE</scope>
    <source>
        <strain evidence="11">Neph117</strain>
        <strain evidence="12">Neph129</strain>
    </source>
</reference>
<evidence type="ECO:0000259" key="9">
    <source>
        <dbReference type="Pfam" id="PF00081"/>
    </source>
</evidence>
<dbReference type="InterPro" id="IPR019833">
    <property type="entry name" value="Mn/Fe_SOD_BS"/>
</dbReference>
<dbReference type="Pfam" id="PF00081">
    <property type="entry name" value="Sod_Fe_N"/>
    <property type="match status" value="1"/>
</dbReference>
<comment type="similarity">
    <text evidence="2 8">Belongs to the iron/manganese superoxide dismutase family.</text>
</comment>
<dbReference type="PANTHER" id="PTHR42769:SF3">
    <property type="entry name" value="SUPEROXIDE DISMUTASE [FE] 2, CHLOROPLASTIC"/>
    <property type="match status" value="1"/>
</dbReference>
<evidence type="ECO:0000313" key="11">
    <source>
        <dbReference type="EMBL" id="AZL94539.1"/>
    </source>
</evidence>
<dbReference type="FunFam" id="3.55.40.20:FF:000004">
    <property type="entry name" value="Superoxide dismutase [Fe]"/>
    <property type="match status" value="1"/>
</dbReference>
<dbReference type="PANTHER" id="PTHR42769">
    <property type="entry name" value="SUPEROXIDE DISMUTASE"/>
    <property type="match status" value="1"/>
</dbReference>
<dbReference type="PIRSF" id="PIRSF000349">
    <property type="entry name" value="SODismutase"/>
    <property type="match status" value="1"/>
</dbReference>
<evidence type="ECO:0000256" key="8">
    <source>
        <dbReference type="RuleBase" id="RU000414"/>
    </source>
</evidence>
<dbReference type="EMBL" id="MK265898">
    <property type="protein sequence ID" value="AZL94540.1"/>
    <property type="molecule type" value="mRNA"/>
</dbReference>
<evidence type="ECO:0000256" key="4">
    <source>
        <dbReference type="ARBA" id="ARBA00022723"/>
    </source>
</evidence>
<keyword evidence="4 7" id="KW-0479">Metal-binding</keyword>
<dbReference type="InterPro" id="IPR001189">
    <property type="entry name" value="Mn/Fe_SOD"/>
</dbReference>
<feature type="binding site" evidence="7">
    <location>
        <position position="171"/>
    </location>
    <ligand>
        <name>Mn(2+)</name>
        <dbReference type="ChEBI" id="CHEBI:29035"/>
    </ligand>
</feature>
<evidence type="ECO:0000256" key="7">
    <source>
        <dbReference type="PIRSR" id="PIRSR000349-1"/>
    </source>
</evidence>
<feature type="binding site" evidence="7">
    <location>
        <position position="83"/>
    </location>
    <ligand>
        <name>Mn(2+)</name>
        <dbReference type="ChEBI" id="CHEBI:29035"/>
    </ligand>
</feature>
<sequence length="205" mass="23012">MSVKHLLSKMTFTLPKLPYAVDALAPHIGKETIEFHYSKHHAGYVNKLNGLIKGTQWESKTLEEIIKHSEGATFNNAAQMSNHFYYWNCMSPNGGGDPHGVVSQMIDASFGSFDAFKDKFSASAAGLFGSGWVWLVLTPQKQLKILETANGMTPIKTGDGVPILACDVWEHAYYIDYRNDKAAYVKAWWNTINWNFANQMIEENS</sequence>
<dbReference type="EMBL" id="MK265886">
    <property type="protein sequence ID" value="AZL94539.1"/>
    <property type="molecule type" value="mRNA"/>
</dbReference>
<dbReference type="EC" id="1.15.1.1" evidence="8"/>
<evidence type="ECO:0000313" key="12">
    <source>
        <dbReference type="EMBL" id="AZL94540.1"/>
    </source>
</evidence>
<comment type="catalytic activity">
    <reaction evidence="8">
        <text>2 superoxide + 2 H(+) = H2O2 + O2</text>
        <dbReference type="Rhea" id="RHEA:20696"/>
        <dbReference type="ChEBI" id="CHEBI:15378"/>
        <dbReference type="ChEBI" id="CHEBI:15379"/>
        <dbReference type="ChEBI" id="CHEBI:16240"/>
        <dbReference type="ChEBI" id="CHEBI:18421"/>
        <dbReference type="EC" id="1.15.1.1"/>
    </reaction>
</comment>
<protein>
    <recommendedName>
        <fullName evidence="8">Superoxide dismutase</fullName>
        <ecNumber evidence="8">1.15.1.1</ecNumber>
    </recommendedName>
</protein>
<dbReference type="InterPro" id="IPR019831">
    <property type="entry name" value="Mn/Fe_SOD_N"/>
</dbReference>
<dbReference type="InterPro" id="IPR036324">
    <property type="entry name" value="Mn/Fe_SOD_N_sf"/>
</dbReference>
<comment type="cofactor">
    <cofactor evidence="1">
        <name>Fe cation</name>
        <dbReference type="ChEBI" id="CHEBI:24875"/>
    </cofactor>
</comment>
<evidence type="ECO:0000256" key="2">
    <source>
        <dbReference type="ARBA" id="ARBA00008714"/>
    </source>
</evidence>
<dbReference type="GO" id="GO:0004784">
    <property type="term" value="F:superoxide dismutase activity"/>
    <property type="evidence" value="ECO:0007669"/>
    <property type="project" value="UniProtKB-EC"/>
</dbReference>
<keyword evidence="6" id="KW-0408">Iron</keyword>
<feature type="domain" description="Manganese/iron superoxide dismutase N-terminal" evidence="9">
    <location>
        <begin position="11"/>
        <end position="91"/>
    </location>
</feature>
<name>A0A3S8V377_9APIC</name>
<dbReference type="SUPFAM" id="SSF54719">
    <property type="entry name" value="Fe,Mn superoxide dismutase (SOD), C-terminal domain"/>
    <property type="match status" value="1"/>
</dbReference>
<dbReference type="InterPro" id="IPR019832">
    <property type="entry name" value="Mn/Fe_SOD_C"/>
</dbReference>
<evidence type="ECO:0000259" key="10">
    <source>
        <dbReference type="Pfam" id="PF02777"/>
    </source>
</evidence>
<dbReference type="AlphaFoldDB" id="A0A3S8V377"/>
<dbReference type="PRINTS" id="PR01703">
    <property type="entry name" value="MNSODISMTASE"/>
</dbReference>
<comment type="function">
    <text evidence="8">Destroys radicals which are normally produced within the cells and which are toxic to biological systems.</text>
</comment>
<evidence type="ECO:0000256" key="5">
    <source>
        <dbReference type="ARBA" id="ARBA00023002"/>
    </source>
</evidence>
<keyword evidence="5 8" id="KW-0560">Oxidoreductase</keyword>